<dbReference type="SMART" id="SM00567">
    <property type="entry name" value="EZ_HEAT"/>
    <property type="match status" value="1"/>
</dbReference>
<dbReference type="OrthoDB" id="292843at2"/>
<name>A0A6I4W4X2_9ACTN</name>
<dbReference type="RefSeq" id="WP_161103357.1">
    <property type="nucleotide sequence ID" value="NZ_JBHLYI010000010.1"/>
</dbReference>
<dbReference type="InterPro" id="IPR016024">
    <property type="entry name" value="ARM-type_fold"/>
</dbReference>
<organism evidence="1 2">
    <name type="scientific">Actinomadura rayongensis</name>
    <dbReference type="NCBI Taxonomy" id="1429076"/>
    <lineage>
        <taxon>Bacteria</taxon>
        <taxon>Bacillati</taxon>
        <taxon>Actinomycetota</taxon>
        <taxon>Actinomycetes</taxon>
        <taxon>Streptosporangiales</taxon>
        <taxon>Thermomonosporaceae</taxon>
        <taxon>Actinomadura</taxon>
    </lineage>
</organism>
<gene>
    <name evidence="1" type="ORF">GQ466_14450</name>
</gene>
<accession>A0A6I4W4X2</accession>
<proteinExistence type="predicted"/>
<protein>
    <recommendedName>
        <fullName evidence="3">HEAT repeat domain-containing protein</fullName>
    </recommendedName>
</protein>
<dbReference type="InterPro" id="IPR004155">
    <property type="entry name" value="PBS_lyase_HEAT"/>
</dbReference>
<dbReference type="Proteomes" id="UP000431901">
    <property type="component" value="Unassembled WGS sequence"/>
</dbReference>
<reference evidence="1 2" key="1">
    <citation type="submission" date="2019-12" db="EMBL/GenBank/DDBJ databases">
        <title>Nocardia macrotermitis sp. nov. and Nocardia aurantia sp. nov., isolated from the gut of the fungus growing-termite Macrotermes natalensis.</title>
        <authorList>
            <person name="Christine B."/>
            <person name="Rene B."/>
        </authorList>
    </citation>
    <scope>NUCLEOTIDE SEQUENCE [LARGE SCALE GENOMIC DNA]</scope>
    <source>
        <strain evidence="1 2">DSM 102126</strain>
    </source>
</reference>
<evidence type="ECO:0000313" key="1">
    <source>
        <dbReference type="EMBL" id="MXQ65237.1"/>
    </source>
</evidence>
<dbReference type="SUPFAM" id="SSF48371">
    <property type="entry name" value="ARM repeat"/>
    <property type="match status" value="2"/>
</dbReference>
<evidence type="ECO:0000313" key="2">
    <source>
        <dbReference type="Proteomes" id="UP000431901"/>
    </source>
</evidence>
<sequence>MDRRAEHRRPALVVNADAEHRPGELLDAARAMSRRRSAVPALLPAVAGFADDPSPDHRILALRILDMCGPAARPWADVAAAHLTADREPDAVARRYALMALSRMGDERAVPPLADLLAAGHDGFLVDLPDGERGREANEPNLAEALAPFAAHAAVLLDPLLARIRATPPAERAGYYAIINRWQDDGANVASRLLRLLDDDDPLAGVEDLIWVRTGTLAPRHKERLEERLRLPEHVTDGTRLDPFDFLRITGDDGPLRRMIGPSDWSGFPRQRPENRARNMINASIALGPPLARRFADSARDAFRAALRGEIRSPFTEPCDPVWLARAVWKLTGDPSEIIDPLTRLAETSRHRGFDPEPLLLIAEARTGSRPMHEYYARQLSHGASTCIREGNYRDALRLLKALWDNVATPYYHHITLLLADLLPLCPPASSRPPNVLTALELLADIAAADPRAIAPAYPFLQAATDADERPLTRWYSRPSGAPQWRAVLDDDALRAAAGAIPRPLTDEEWRRIRGICFVSFFDVRMECMYGPEKVLELWEPDRVRHFLHDVERITVETERRKGGGFLVSFRPRTAAVLLPLLVEAALDPSAPDRPSVLLTIEYIVRMAHRSDEQGNHVTHPMEPDADWDDAFDRAMQDLVPLLDDAAHADDAVTILSYAVHRIPADKADGLLRCLVTRNPILGAVSQDDLVRVIGELAANADVWRDEAVDWLRELMDGTPDPEPDFALDREAWNAWCDRNPGRKEPDAVPLTLPTVTALRKALPELADPR</sequence>
<dbReference type="InterPro" id="IPR011989">
    <property type="entry name" value="ARM-like"/>
</dbReference>
<keyword evidence="2" id="KW-1185">Reference proteome</keyword>
<comment type="caution">
    <text evidence="1">The sequence shown here is derived from an EMBL/GenBank/DDBJ whole genome shotgun (WGS) entry which is preliminary data.</text>
</comment>
<evidence type="ECO:0008006" key="3">
    <source>
        <dbReference type="Google" id="ProtNLM"/>
    </source>
</evidence>
<dbReference type="Gene3D" id="1.25.10.10">
    <property type="entry name" value="Leucine-rich Repeat Variant"/>
    <property type="match status" value="1"/>
</dbReference>
<dbReference type="AlphaFoldDB" id="A0A6I4W4X2"/>
<dbReference type="EMBL" id="WUTW01000002">
    <property type="protein sequence ID" value="MXQ65237.1"/>
    <property type="molecule type" value="Genomic_DNA"/>
</dbReference>